<dbReference type="SFLD" id="SFLDS00003">
    <property type="entry name" value="Haloacid_Dehalogenase"/>
    <property type="match status" value="1"/>
</dbReference>
<dbReference type="Gene3D" id="1.10.150.240">
    <property type="entry name" value="Putative phosphatase, domain 2"/>
    <property type="match status" value="1"/>
</dbReference>
<dbReference type="InterPro" id="IPR050155">
    <property type="entry name" value="HAD-like_hydrolase_sf"/>
</dbReference>
<dbReference type="GO" id="GO:0008967">
    <property type="term" value="F:phosphoglycolate phosphatase activity"/>
    <property type="evidence" value="ECO:0007669"/>
    <property type="project" value="TreeGrafter"/>
</dbReference>
<gene>
    <name evidence="1" type="ORF">JoomaDRAFT_2057</name>
</gene>
<dbReference type="GO" id="GO:0005829">
    <property type="term" value="C:cytosol"/>
    <property type="evidence" value="ECO:0007669"/>
    <property type="project" value="TreeGrafter"/>
</dbReference>
<dbReference type="HOGENOM" id="CLU_045011_12_1_10"/>
<dbReference type="InterPro" id="IPR041492">
    <property type="entry name" value="HAD_2"/>
</dbReference>
<organism evidence="1 2">
    <name type="scientific">Galbibacter orientalis DSM 19592</name>
    <dbReference type="NCBI Taxonomy" id="926559"/>
    <lineage>
        <taxon>Bacteria</taxon>
        <taxon>Pseudomonadati</taxon>
        <taxon>Bacteroidota</taxon>
        <taxon>Flavobacteriia</taxon>
        <taxon>Flavobacteriales</taxon>
        <taxon>Flavobacteriaceae</taxon>
        <taxon>Galbibacter</taxon>
    </lineage>
</organism>
<dbReference type="PANTHER" id="PTHR43434:SF19">
    <property type="entry name" value="PHOSPHONOACETALDEHYDE HYDROLASE"/>
    <property type="match status" value="1"/>
</dbReference>
<dbReference type="Gene3D" id="3.40.50.1000">
    <property type="entry name" value="HAD superfamily/HAD-like"/>
    <property type="match status" value="1"/>
</dbReference>
<dbReference type="PANTHER" id="PTHR43434">
    <property type="entry name" value="PHOSPHOGLYCOLATE PHOSPHATASE"/>
    <property type="match status" value="1"/>
</dbReference>
<dbReference type="EMBL" id="JH651379">
    <property type="protein sequence ID" value="EIJ39051.1"/>
    <property type="molecule type" value="Genomic_DNA"/>
</dbReference>
<dbReference type="NCBIfam" id="TIGR03351">
    <property type="entry name" value="PhnX-like"/>
    <property type="match status" value="1"/>
</dbReference>
<dbReference type="OrthoDB" id="5504491at2"/>
<dbReference type="Proteomes" id="UP000004690">
    <property type="component" value="Unassembled WGS sequence"/>
</dbReference>
<proteinExistence type="predicted"/>
<dbReference type="eggNOG" id="COG0546">
    <property type="taxonomic scope" value="Bacteria"/>
</dbReference>
<protein>
    <submittedName>
        <fullName evidence="1">Phosphonatase-like hydrolase</fullName>
    </submittedName>
</protein>
<dbReference type="InterPro" id="IPR036412">
    <property type="entry name" value="HAD-like_sf"/>
</dbReference>
<dbReference type="SUPFAM" id="SSF56784">
    <property type="entry name" value="HAD-like"/>
    <property type="match status" value="1"/>
</dbReference>
<dbReference type="Pfam" id="PF13419">
    <property type="entry name" value="HAD_2"/>
    <property type="match status" value="1"/>
</dbReference>
<dbReference type="NCBIfam" id="TIGR01549">
    <property type="entry name" value="HAD-SF-IA-v1"/>
    <property type="match status" value="1"/>
</dbReference>
<dbReference type="GO" id="GO:0006281">
    <property type="term" value="P:DNA repair"/>
    <property type="evidence" value="ECO:0007669"/>
    <property type="project" value="TreeGrafter"/>
</dbReference>
<evidence type="ECO:0000313" key="2">
    <source>
        <dbReference type="Proteomes" id="UP000004690"/>
    </source>
</evidence>
<dbReference type="InterPro" id="IPR022468">
    <property type="entry name" value="PhnX-like"/>
</dbReference>
<dbReference type="InterPro" id="IPR006439">
    <property type="entry name" value="HAD-SF_hydro_IA"/>
</dbReference>
<dbReference type="InterPro" id="IPR023214">
    <property type="entry name" value="HAD_sf"/>
</dbReference>
<accession>I3C608</accession>
<keyword evidence="1" id="KW-0378">Hydrolase</keyword>
<reference evidence="1 2" key="1">
    <citation type="submission" date="2012-02" db="EMBL/GenBank/DDBJ databases">
        <title>Improved High-Quality Draft genome of Joostella marina DSM 19592.</title>
        <authorList>
            <consortium name="US DOE Joint Genome Institute (JGI-PGF)"/>
            <person name="Lucas S."/>
            <person name="Copeland A."/>
            <person name="Lapidus A."/>
            <person name="Bruce D."/>
            <person name="Goodwin L."/>
            <person name="Pitluck S."/>
            <person name="Peters L."/>
            <person name="Chertkov O."/>
            <person name="Ovchinnikova G."/>
            <person name="Kyrpides N."/>
            <person name="Mavromatis K."/>
            <person name="Detter J.C."/>
            <person name="Han C."/>
            <person name="Land M."/>
            <person name="Hauser L."/>
            <person name="Markowitz V."/>
            <person name="Cheng J.-F."/>
            <person name="Hugenholtz P."/>
            <person name="Woyke T."/>
            <person name="Wu D."/>
            <person name="Tindall B."/>
            <person name="Brambilla E."/>
            <person name="Klenk H.-P."/>
            <person name="Eisen J.A."/>
        </authorList>
    </citation>
    <scope>NUCLEOTIDE SEQUENCE [LARGE SCALE GENOMIC DNA]</scope>
    <source>
        <strain evidence="1 2">DSM 19592</strain>
    </source>
</reference>
<name>I3C608_9FLAO</name>
<dbReference type="STRING" id="926559.JoomaDRAFT_2057"/>
<dbReference type="AlphaFoldDB" id="I3C608"/>
<evidence type="ECO:0000313" key="1">
    <source>
        <dbReference type="EMBL" id="EIJ39051.1"/>
    </source>
</evidence>
<dbReference type="InterPro" id="IPR023198">
    <property type="entry name" value="PGP-like_dom2"/>
</dbReference>
<dbReference type="RefSeq" id="WP_008612412.1">
    <property type="nucleotide sequence ID" value="NZ_JH651379.1"/>
</dbReference>
<sequence>MQNKIKLAVFDMAGTTVNEGNVVYKTLQKAINNAGYKVELDFVLTHGAGKEKHQAIKDVLEELNEDKSKSDVIFEDFKVLLDNAYKKLAVKACNGVEELFKLLKSNNIKVALNTGYNKEIATLLLNKLNWTKGEQYDALITADDVINGRPCPDMISKAMELTNVLEADKVLKAGDSIIDIEEGKNANCAITVGVTTGAHTKEQLLSAHPTYVVASLLELKDILLK</sequence>
<keyword evidence="2" id="KW-1185">Reference proteome</keyword>
<dbReference type="SFLD" id="SFLDG01129">
    <property type="entry name" value="C1.5:_HAD__Beta-PGM__Phosphata"/>
    <property type="match status" value="1"/>
</dbReference>